<proteinExistence type="inferred from homology"/>
<dbReference type="SUPFAM" id="SSF56112">
    <property type="entry name" value="Protein kinase-like (PK-like)"/>
    <property type="match status" value="1"/>
</dbReference>
<evidence type="ECO:0000256" key="3">
    <source>
        <dbReference type="ARBA" id="ARBA00022679"/>
    </source>
</evidence>
<dbReference type="Gene3D" id="3.30.200.20">
    <property type="entry name" value="Phosphorylase Kinase, domain 1"/>
    <property type="match status" value="1"/>
</dbReference>
<feature type="domain" description="Protein kinase" evidence="9">
    <location>
        <begin position="33"/>
        <end position="289"/>
    </location>
</feature>
<dbReference type="SMART" id="SM00220">
    <property type="entry name" value="S_TKc"/>
    <property type="match status" value="1"/>
</dbReference>
<dbReference type="GO" id="GO:0005634">
    <property type="term" value="C:nucleus"/>
    <property type="evidence" value="ECO:0007669"/>
    <property type="project" value="TreeGrafter"/>
</dbReference>
<dbReference type="InterPro" id="IPR050591">
    <property type="entry name" value="GSK-3"/>
</dbReference>
<keyword evidence="3" id="KW-0808">Transferase</keyword>
<dbReference type="PANTHER" id="PTHR24057:SF0">
    <property type="entry name" value="PROTEIN KINASE SHAGGY-RELATED"/>
    <property type="match status" value="1"/>
</dbReference>
<keyword evidence="4 7" id="KW-0547">Nucleotide-binding</keyword>
<evidence type="ECO:0000256" key="6">
    <source>
        <dbReference type="ARBA" id="ARBA00022840"/>
    </source>
</evidence>
<dbReference type="PANTHER" id="PTHR24057">
    <property type="entry name" value="GLYCOGEN SYNTHASE KINASE-3 ALPHA"/>
    <property type="match status" value="1"/>
</dbReference>
<evidence type="ECO:0000256" key="8">
    <source>
        <dbReference type="RuleBase" id="RU000304"/>
    </source>
</evidence>
<dbReference type="GO" id="GO:0005737">
    <property type="term" value="C:cytoplasm"/>
    <property type="evidence" value="ECO:0007669"/>
    <property type="project" value="TreeGrafter"/>
</dbReference>
<gene>
    <name evidence="10" type="primary">GSK31</name>
    <name evidence="10" type="ORF">A0H76_2041</name>
</gene>
<evidence type="ECO:0000256" key="4">
    <source>
        <dbReference type="ARBA" id="ARBA00022741"/>
    </source>
</evidence>
<evidence type="ECO:0000313" key="10">
    <source>
        <dbReference type="EMBL" id="ORD98706.1"/>
    </source>
</evidence>
<evidence type="ECO:0000256" key="5">
    <source>
        <dbReference type="ARBA" id="ARBA00022777"/>
    </source>
</evidence>
<evidence type="ECO:0000256" key="1">
    <source>
        <dbReference type="ARBA" id="ARBA00005527"/>
    </source>
</evidence>
<dbReference type="PROSITE" id="PS00108">
    <property type="entry name" value="PROTEIN_KINASE_ST"/>
    <property type="match status" value="1"/>
</dbReference>
<dbReference type="InterPro" id="IPR008271">
    <property type="entry name" value="Ser/Thr_kinase_AS"/>
</dbReference>
<evidence type="ECO:0000256" key="7">
    <source>
        <dbReference type="PROSITE-ProRule" id="PRU10141"/>
    </source>
</evidence>
<dbReference type="VEuPathDB" id="MicrosporidiaDB:HERIO_166"/>
<feature type="binding site" evidence="7">
    <location>
        <position position="61"/>
    </location>
    <ligand>
        <name>ATP</name>
        <dbReference type="ChEBI" id="CHEBI:30616"/>
    </ligand>
</feature>
<dbReference type="GO" id="GO:0004674">
    <property type="term" value="F:protein serine/threonine kinase activity"/>
    <property type="evidence" value="ECO:0007669"/>
    <property type="project" value="UniProtKB-KW"/>
</dbReference>
<dbReference type="InterPro" id="IPR011009">
    <property type="entry name" value="Kinase-like_dom_sf"/>
</dbReference>
<dbReference type="PROSITE" id="PS00107">
    <property type="entry name" value="PROTEIN_KINASE_ATP"/>
    <property type="match status" value="1"/>
</dbReference>
<dbReference type="GO" id="GO:0030154">
    <property type="term" value="P:cell differentiation"/>
    <property type="evidence" value="ECO:0007669"/>
    <property type="project" value="TreeGrafter"/>
</dbReference>
<organism evidence="10 11">
    <name type="scientific">Hepatospora eriocheir</name>
    <dbReference type="NCBI Taxonomy" id="1081669"/>
    <lineage>
        <taxon>Eukaryota</taxon>
        <taxon>Fungi</taxon>
        <taxon>Fungi incertae sedis</taxon>
        <taxon>Microsporidia</taxon>
        <taxon>Hepatosporidae</taxon>
        <taxon>Hepatospora</taxon>
    </lineage>
</organism>
<dbReference type="Gene3D" id="1.10.510.10">
    <property type="entry name" value="Transferase(Phosphotransferase) domain 1"/>
    <property type="match status" value="1"/>
</dbReference>
<sequence length="290" mass="34362">MNAELKENFNQLINKVIKEKFFNRKDEIVEFEYKILKLIGVGTFGIVGLIESRGKFFAIKKVFENKHYCNREVDNLRRLNHPNIIKLYYHRYSDYNEHGRLCTMILEYGGNNLYDVMKKGRKKSLFGKYKLPKNFKDQFKNLVDALAYMHSKNICHRDLKPDNILVKEGRLILCDLGNAKELNSKQNVSYITNAIYRAPENFEGMTNYTTKIDVWSLAVIMTELLFGKSIFGSEKEEIYTEIIKRKDRIRSYLKKRCSDELLTDLLTRMLRYNSVDRISMENILKHPYFN</sequence>
<keyword evidence="5" id="KW-0418">Kinase</keyword>
<dbReference type="GO" id="GO:0005524">
    <property type="term" value="F:ATP binding"/>
    <property type="evidence" value="ECO:0007669"/>
    <property type="project" value="UniProtKB-UniRule"/>
</dbReference>
<accession>A0A1X0QG14</accession>
<dbReference type="Pfam" id="PF00069">
    <property type="entry name" value="Pkinase"/>
    <property type="match status" value="1"/>
</dbReference>
<dbReference type="AlphaFoldDB" id="A0A1X0QG14"/>
<evidence type="ECO:0000256" key="2">
    <source>
        <dbReference type="ARBA" id="ARBA00022527"/>
    </source>
</evidence>
<dbReference type="InterPro" id="IPR017441">
    <property type="entry name" value="Protein_kinase_ATP_BS"/>
</dbReference>
<keyword evidence="2 8" id="KW-0723">Serine/threonine-protein kinase</keyword>
<reference evidence="10 11" key="1">
    <citation type="journal article" date="2017" name="Environ. Microbiol.">
        <title>Decay of the glycolytic pathway and adaptation to intranuclear parasitism within Enterocytozoonidae microsporidia.</title>
        <authorList>
            <person name="Wiredu Boakye D."/>
            <person name="Jaroenlak P."/>
            <person name="Prachumwat A."/>
            <person name="Williams T.A."/>
            <person name="Bateman K.S."/>
            <person name="Itsathitphaisarn O."/>
            <person name="Sritunyalucksana K."/>
            <person name="Paszkiewicz K.H."/>
            <person name="Moore K.A."/>
            <person name="Stentiford G.D."/>
            <person name="Williams B.A."/>
        </authorList>
    </citation>
    <scope>NUCLEOTIDE SEQUENCE [LARGE SCALE GENOMIC DNA]</scope>
    <source>
        <strain evidence="11">canceri</strain>
    </source>
</reference>
<dbReference type="PROSITE" id="PS50011">
    <property type="entry name" value="PROTEIN_KINASE_DOM"/>
    <property type="match status" value="1"/>
</dbReference>
<comment type="caution">
    <text evidence="10">The sequence shown here is derived from an EMBL/GenBank/DDBJ whole genome shotgun (WGS) entry which is preliminary data.</text>
</comment>
<dbReference type="GO" id="GO:0007165">
    <property type="term" value="P:signal transduction"/>
    <property type="evidence" value="ECO:0007669"/>
    <property type="project" value="TreeGrafter"/>
</dbReference>
<dbReference type="EMBL" id="LTAI01000494">
    <property type="protein sequence ID" value="ORD98706.1"/>
    <property type="molecule type" value="Genomic_DNA"/>
</dbReference>
<keyword evidence="6 7" id="KW-0067">ATP-binding</keyword>
<dbReference type="InterPro" id="IPR000719">
    <property type="entry name" value="Prot_kinase_dom"/>
</dbReference>
<protein>
    <submittedName>
        <fullName evidence="10">GSK31</fullName>
    </submittedName>
</protein>
<dbReference type="VEuPathDB" id="MicrosporidiaDB:A0H76_2041"/>
<evidence type="ECO:0000259" key="9">
    <source>
        <dbReference type="PROSITE" id="PS50011"/>
    </source>
</evidence>
<evidence type="ECO:0000313" key="11">
    <source>
        <dbReference type="Proteomes" id="UP000192501"/>
    </source>
</evidence>
<dbReference type="Proteomes" id="UP000192501">
    <property type="component" value="Unassembled WGS sequence"/>
</dbReference>
<comment type="similarity">
    <text evidence="1">Belongs to the protein kinase superfamily. CMGC Ser/Thr protein kinase family. GSK-3 subfamily.</text>
</comment>
<name>A0A1X0QG14_9MICR</name>